<dbReference type="Proteomes" id="UP001056120">
    <property type="component" value="Linkage Group LG12"/>
</dbReference>
<dbReference type="EMBL" id="CM042029">
    <property type="protein sequence ID" value="KAI3794500.1"/>
    <property type="molecule type" value="Genomic_DNA"/>
</dbReference>
<protein>
    <submittedName>
        <fullName evidence="1">Uncharacterized protein</fullName>
    </submittedName>
</protein>
<organism evidence="1 2">
    <name type="scientific">Smallanthus sonchifolius</name>
    <dbReference type="NCBI Taxonomy" id="185202"/>
    <lineage>
        <taxon>Eukaryota</taxon>
        <taxon>Viridiplantae</taxon>
        <taxon>Streptophyta</taxon>
        <taxon>Embryophyta</taxon>
        <taxon>Tracheophyta</taxon>
        <taxon>Spermatophyta</taxon>
        <taxon>Magnoliopsida</taxon>
        <taxon>eudicotyledons</taxon>
        <taxon>Gunneridae</taxon>
        <taxon>Pentapetalae</taxon>
        <taxon>asterids</taxon>
        <taxon>campanulids</taxon>
        <taxon>Asterales</taxon>
        <taxon>Asteraceae</taxon>
        <taxon>Asteroideae</taxon>
        <taxon>Heliantheae alliance</taxon>
        <taxon>Millerieae</taxon>
        <taxon>Smallanthus</taxon>
    </lineage>
</organism>
<comment type="caution">
    <text evidence="1">The sequence shown here is derived from an EMBL/GenBank/DDBJ whole genome shotgun (WGS) entry which is preliminary data.</text>
</comment>
<accession>A0ACB9HGV4</accession>
<name>A0ACB9HGV4_9ASTR</name>
<proteinExistence type="predicted"/>
<sequence length="90" mass="10023">MGKQAMPQWVSALLITKDAYSPPHHPQSTTTASPTHLLSSPVVTNQWTVESSGIETKDVMTCWMMMVLHLQARESVVMIKFEVLISSIKP</sequence>
<gene>
    <name evidence="1" type="ORF">L1987_37132</name>
</gene>
<reference evidence="1 2" key="2">
    <citation type="journal article" date="2022" name="Mol. Ecol. Resour.">
        <title>The genomes of chicory, endive, great burdock and yacon provide insights into Asteraceae paleo-polyploidization history and plant inulin production.</title>
        <authorList>
            <person name="Fan W."/>
            <person name="Wang S."/>
            <person name="Wang H."/>
            <person name="Wang A."/>
            <person name="Jiang F."/>
            <person name="Liu H."/>
            <person name="Zhao H."/>
            <person name="Xu D."/>
            <person name="Zhang Y."/>
        </authorList>
    </citation>
    <scope>NUCLEOTIDE SEQUENCE [LARGE SCALE GENOMIC DNA]</scope>
    <source>
        <strain evidence="2">cv. Yunnan</strain>
        <tissue evidence="1">Leaves</tissue>
    </source>
</reference>
<evidence type="ECO:0000313" key="1">
    <source>
        <dbReference type="EMBL" id="KAI3794500.1"/>
    </source>
</evidence>
<reference evidence="2" key="1">
    <citation type="journal article" date="2022" name="Mol. Ecol. Resour.">
        <title>The genomes of chicory, endive, great burdock and yacon provide insights into Asteraceae palaeo-polyploidization history and plant inulin production.</title>
        <authorList>
            <person name="Fan W."/>
            <person name="Wang S."/>
            <person name="Wang H."/>
            <person name="Wang A."/>
            <person name="Jiang F."/>
            <person name="Liu H."/>
            <person name="Zhao H."/>
            <person name="Xu D."/>
            <person name="Zhang Y."/>
        </authorList>
    </citation>
    <scope>NUCLEOTIDE SEQUENCE [LARGE SCALE GENOMIC DNA]</scope>
    <source>
        <strain evidence="2">cv. Yunnan</strain>
    </source>
</reference>
<keyword evidence="2" id="KW-1185">Reference proteome</keyword>
<evidence type="ECO:0000313" key="2">
    <source>
        <dbReference type="Proteomes" id="UP001056120"/>
    </source>
</evidence>